<dbReference type="NCBIfam" id="NF006124">
    <property type="entry name" value="PRK08268.1"/>
    <property type="match status" value="1"/>
</dbReference>
<accession>A0ABX2SRL9</accession>
<dbReference type="PANTHER" id="PTHR48075">
    <property type="entry name" value="3-HYDROXYACYL-COA DEHYDROGENASE FAMILY PROTEIN"/>
    <property type="match status" value="1"/>
</dbReference>
<dbReference type="Pfam" id="PF02737">
    <property type="entry name" value="3HCDH_N"/>
    <property type="match status" value="1"/>
</dbReference>
<dbReference type="InterPro" id="IPR008927">
    <property type="entry name" value="6-PGluconate_DH-like_C_sf"/>
</dbReference>
<keyword evidence="1" id="KW-0560">Oxidoreductase</keyword>
<feature type="domain" description="3-hydroxyacyl-CoA dehydrogenase C-terminal" evidence="2">
    <location>
        <begin position="418"/>
        <end position="501"/>
    </location>
</feature>
<dbReference type="RefSeq" id="WP_179927194.1">
    <property type="nucleotide sequence ID" value="NZ_JACCDD010000002.1"/>
</dbReference>
<dbReference type="InterPro" id="IPR006176">
    <property type="entry name" value="3-OHacyl-CoA_DH_NAD-bd"/>
</dbReference>
<dbReference type="Gene3D" id="3.40.50.720">
    <property type="entry name" value="NAD(P)-binding Rossmann-like Domain"/>
    <property type="match status" value="1"/>
</dbReference>
<name>A0ABX2SRL9_VREZH</name>
<feature type="domain" description="3-hydroxyacyl-CoA dehydrogenase NAD binding" evidence="3">
    <location>
        <begin position="12"/>
        <end position="186"/>
    </location>
</feature>
<dbReference type="SUPFAM" id="SSF51735">
    <property type="entry name" value="NAD(P)-binding Rossmann-fold domains"/>
    <property type="match status" value="1"/>
</dbReference>
<evidence type="ECO:0000313" key="5">
    <source>
        <dbReference type="Proteomes" id="UP000528918"/>
    </source>
</evidence>
<dbReference type="InterPro" id="IPR036291">
    <property type="entry name" value="NAD(P)-bd_dom_sf"/>
</dbReference>
<dbReference type="InterPro" id="IPR013328">
    <property type="entry name" value="6PGD_dom2"/>
</dbReference>
<protein>
    <submittedName>
        <fullName evidence="4">3-hydroxyacyl-CoA dehydrogenase</fullName>
    </submittedName>
</protein>
<proteinExistence type="predicted"/>
<dbReference type="EMBL" id="JACCDD010000002">
    <property type="protein sequence ID" value="NYS44262.1"/>
    <property type="molecule type" value="Genomic_DNA"/>
</dbReference>
<gene>
    <name evidence="4" type="ORF">HZS79_04780</name>
</gene>
<evidence type="ECO:0000259" key="2">
    <source>
        <dbReference type="Pfam" id="PF00725"/>
    </source>
</evidence>
<comment type="caution">
    <text evidence="4">The sequence shown here is derived from an EMBL/GenBank/DDBJ whole genome shotgun (WGS) entry which is preliminary data.</text>
</comment>
<dbReference type="SUPFAM" id="SSF48179">
    <property type="entry name" value="6-phosphogluconate dehydrogenase C-terminal domain-like"/>
    <property type="match status" value="2"/>
</dbReference>
<dbReference type="Gene3D" id="1.10.1040.10">
    <property type="entry name" value="N-(1-d-carboxylethyl)-l-norvaline Dehydrogenase, domain 2"/>
    <property type="match status" value="2"/>
</dbReference>
<dbReference type="Proteomes" id="UP000528918">
    <property type="component" value="Unassembled WGS sequence"/>
</dbReference>
<feature type="domain" description="3-hydroxyacyl-CoA dehydrogenase C-terminal" evidence="2">
    <location>
        <begin position="193"/>
        <end position="290"/>
    </location>
</feature>
<sequence length="516" mass="55980">MANDTSLQSFNKIGVVGMGTMGRGIAQLTAEAGLNVVLFDVHAEATREAVTYISTRWQRQVEKGRMTEDQRQQNGQRLIQATELTDLANCDVVIEAVAEKLALKQSLFRELEGIVGSQTVLATNTSSFSVTEIASACHLPERVIGLHFFNPVPLMKIIEVIPGLRTAADVLARALTLGKMMGHFTAQTTDTPGFLVNHAGRAFSTEALRIIGEGATDPATIDRIMVDQGGFRMGPFMLLDLIGLDVSHAVMESIYQQFYQEPRCRPSPLTRQRLAANLLGRKTHEGFYRYGDSGVEVPPEPAIADAPPRPVWVSQEDLCAALALETLVEKAGWPLEKGATPSEQALCLLTPLGEDATHCAHRQGLNARQCVAIDTFAGLDKRRSLMVTPITDAAVAQAAQALLHHDGTPVSTLNDSTGFVLQRMVACIVNIGAEIAQQRIAAPATIDRAVELGLGYPLGPLRLGDHYGGERVLTILNNLQSATGDPRYRASLWLKRRVMLGVDLTTDEGLNYGEQQ</sequence>
<dbReference type="Pfam" id="PF00725">
    <property type="entry name" value="3HCDH"/>
    <property type="match status" value="2"/>
</dbReference>
<evidence type="ECO:0000259" key="3">
    <source>
        <dbReference type="Pfam" id="PF02737"/>
    </source>
</evidence>
<dbReference type="InterPro" id="IPR006108">
    <property type="entry name" value="3HC_DH_C"/>
</dbReference>
<evidence type="ECO:0000256" key="1">
    <source>
        <dbReference type="ARBA" id="ARBA00023002"/>
    </source>
</evidence>
<evidence type="ECO:0000313" key="4">
    <source>
        <dbReference type="EMBL" id="NYS44262.1"/>
    </source>
</evidence>
<organism evidence="4 5">
    <name type="scientific">Vreelandella zhaodongensis</name>
    <name type="common">Halomonas zhaodongensis</name>
    <dbReference type="NCBI Taxonomy" id="1176240"/>
    <lineage>
        <taxon>Bacteria</taxon>
        <taxon>Pseudomonadati</taxon>
        <taxon>Pseudomonadota</taxon>
        <taxon>Gammaproteobacteria</taxon>
        <taxon>Oceanospirillales</taxon>
        <taxon>Halomonadaceae</taxon>
        <taxon>Vreelandella</taxon>
    </lineage>
</organism>
<reference evidence="4 5" key="1">
    <citation type="journal article" date="2013" name="Antonie Van Leeuwenhoek">
        <title>Halomonas zhaodongensis sp. nov., a slightly halophilic bacterium isolated from saline-alkaline soils in Zhaodong, China.</title>
        <authorList>
            <person name="Jiang J."/>
            <person name="Pan Y."/>
            <person name="Meng L."/>
            <person name="Hu S."/>
            <person name="Zhang X."/>
            <person name="Hu B."/>
            <person name="Meng J."/>
            <person name="Li C."/>
            <person name="Huang H."/>
            <person name="Wang K."/>
            <person name="Su T."/>
        </authorList>
    </citation>
    <scope>NUCLEOTIDE SEQUENCE [LARGE SCALE GENOMIC DNA]</scope>
    <source>
        <strain evidence="4 5">NEAU-ST10-25</strain>
    </source>
</reference>
<dbReference type="PANTHER" id="PTHR48075:SF5">
    <property type="entry name" value="3-HYDROXYBUTYRYL-COA DEHYDROGENASE"/>
    <property type="match status" value="1"/>
</dbReference>
<keyword evidence="5" id="KW-1185">Reference proteome</keyword>